<reference evidence="1 2" key="1">
    <citation type="submission" date="2024-03" db="EMBL/GenBank/DDBJ databases">
        <title>Analysis of soft rot Pectobacteriaceae population diversity in US potato growing regions between 2016 and 2022.</title>
        <authorList>
            <person name="Ma X."/>
            <person name="Zhang X."/>
            <person name="Stodghill P."/>
            <person name="Rioux R."/>
            <person name="Babler B."/>
            <person name="Shrestha S."/>
            <person name="Babler B."/>
            <person name="Rivedal H."/>
            <person name="Frost K."/>
            <person name="Hao J."/>
            <person name="Secor G."/>
            <person name="Swingle B."/>
        </authorList>
    </citation>
    <scope>NUCLEOTIDE SEQUENCE [LARGE SCALE GENOMIC DNA]</scope>
    <source>
        <strain evidence="1 2">SR64</strain>
    </source>
</reference>
<evidence type="ECO:0008006" key="3">
    <source>
        <dbReference type="Google" id="ProtNLM"/>
    </source>
</evidence>
<dbReference type="EMBL" id="JBBBOO010000007">
    <property type="protein sequence ID" value="MEI7064201.1"/>
    <property type="molecule type" value="Genomic_DNA"/>
</dbReference>
<sequence>MSEESQRTCNLKYDGYSHNHSALRCYQSIGFHITATAPFGNQGLELMTMRLTL</sequence>
<keyword evidence="2" id="KW-1185">Reference proteome</keyword>
<proteinExistence type="predicted"/>
<accession>A0ABU8JN45</accession>
<name>A0ABU8JN45_DICCH</name>
<organism evidence="1 2">
    <name type="scientific">Dickeya chrysanthemi</name>
    <name type="common">Pectobacterium chrysanthemi</name>
    <name type="synonym">Erwinia chrysanthemi</name>
    <dbReference type="NCBI Taxonomy" id="556"/>
    <lineage>
        <taxon>Bacteria</taxon>
        <taxon>Pseudomonadati</taxon>
        <taxon>Pseudomonadota</taxon>
        <taxon>Gammaproteobacteria</taxon>
        <taxon>Enterobacterales</taxon>
        <taxon>Pectobacteriaceae</taxon>
        <taxon>Dickeya</taxon>
    </lineage>
</organism>
<gene>
    <name evidence="1" type="ORF">WCU84_11085</name>
</gene>
<dbReference type="Proteomes" id="UP001359469">
    <property type="component" value="Unassembled WGS sequence"/>
</dbReference>
<comment type="caution">
    <text evidence="1">The sequence shown here is derived from an EMBL/GenBank/DDBJ whole genome shotgun (WGS) entry which is preliminary data.</text>
</comment>
<protein>
    <recommendedName>
        <fullName evidence="3">GCN5-related N-acetyltransferase</fullName>
    </recommendedName>
</protein>
<evidence type="ECO:0000313" key="2">
    <source>
        <dbReference type="Proteomes" id="UP001359469"/>
    </source>
</evidence>
<evidence type="ECO:0000313" key="1">
    <source>
        <dbReference type="EMBL" id="MEI7064201.1"/>
    </source>
</evidence>
<dbReference type="RefSeq" id="WP_233276305.1">
    <property type="nucleotide sequence ID" value="NZ_JAFCAF010000016.1"/>
</dbReference>